<dbReference type="OrthoDB" id="9514740at2759"/>
<proteinExistence type="predicted"/>
<dbReference type="PANTHER" id="PTHR31681">
    <property type="entry name" value="C2H2-LIKE ZINC FINGER PROTEIN"/>
    <property type="match status" value="1"/>
</dbReference>
<comment type="caution">
    <text evidence="2">The sequence shown here is derived from an EMBL/GenBank/DDBJ whole genome shotgun (WGS) entry which is preliminary data.</text>
</comment>
<dbReference type="SUPFAM" id="SSF56399">
    <property type="entry name" value="ADP-ribosylation"/>
    <property type="match status" value="1"/>
</dbReference>
<name>A0A830C259_9LAMI</name>
<dbReference type="Proteomes" id="UP000653305">
    <property type="component" value="Unassembled WGS sequence"/>
</dbReference>
<evidence type="ECO:0000313" key="3">
    <source>
        <dbReference type="Proteomes" id="UP000653305"/>
    </source>
</evidence>
<dbReference type="AlphaFoldDB" id="A0A830C259"/>
<feature type="region of interest" description="Disordered" evidence="1">
    <location>
        <begin position="21"/>
        <end position="53"/>
    </location>
</feature>
<protein>
    <submittedName>
        <fullName evidence="2">Uncharacterized protein</fullName>
    </submittedName>
</protein>
<evidence type="ECO:0000256" key="1">
    <source>
        <dbReference type="SAM" id="MobiDB-lite"/>
    </source>
</evidence>
<reference evidence="2" key="1">
    <citation type="submission" date="2020-07" db="EMBL/GenBank/DDBJ databases">
        <title>Ethylene signaling mediates host invasion by parasitic plants.</title>
        <authorList>
            <person name="Yoshida S."/>
        </authorList>
    </citation>
    <scope>NUCLEOTIDE SEQUENCE</scope>
    <source>
        <strain evidence="2">Okayama</strain>
    </source>
</reference>
<dbReference type="Gene3D" id="3.90.228.10">
    <property type="match status" value="1"/>
</dbReference>
<gene>
    <name evidence="2" type="ORF">PHJA_001265800</name>
</gene>
<dbReference type="EMBL" id="BMAC01000238">
    <property type="protein sequence ID" value="GFP91218.1"/>
    <property type="molecule type" value="Genomic_DNA"/>
</dbReference>
<keyword evidence="3" id="KW-1185">Reference proteome</keyword>
<accession>A0A830C259</accession>
<feature type="compositionally biased region" description="Low complexity" evidence="1">
    <location>
        <begin position="31"/>
        <end position="40"/>
    </location>
</feature>
<organism evidence="2 3">
    <name type="scientific">Phtheirospermum japonicum</name>
    <dbReference type="NCBI Taxonomy" id="374723"/>
    <lineage>
        <taxon>Eukaryota</taxon>
        <taxon>Viridiplantae</taxon>
        <taxon>Streptophyta</taxon>
        <taxon>Embryophyta</taxon>
        <taxon>Tracheophyta</taxon>
        <taxon>Spermatophyta</taxon>
        <taxon>Magnoliopsida</taxon>
        <taxon>eudicotyledons</taxon>
        <taxon>Gunneridae</taxon>
        <taxon>Pentapetalae</taxon>
        <taxon>asterids</taxon>
        <taxon>lamiids</taxon>
        <taxon>Lamiales</taxon>
        <taxon>Orobanchaceae</taxon>
        <taxon>Orobanchaceae incertae sedis</taxon>
        <taxon>Phtheirospermum</taxon>
    </lineage>
</organism>
<dbReference type="PANTHER" id="PTHR31681:SF34">
    <property type="entry name" value="DUF295 DOMAIN-CONTAINING PROTEIN"/>
    <property type="match status" value="1"/>
</dbReference>
<evidence type="ECO:0000313" key="2">
    <source>
        <dbReference type="EMBL" id="GFP91218.1"/>
    </source>
</evidence>
<sequence length="269" mass="30042">MNGIWVSLKGSMNCGSKITDVAKDKMPRLKSSSTSSSDTTLHNEPTDKDENPFVQPKSRHYYIKNRFHELGIGDPSRNIVEMIFRASSSNPTRCSRKVNRVLKVNNSVDILAKFEKYRETVMLSSYENHKRHPRSTVDGNEVLQFYGTTMSCCGSRQAEQVSQLCPNPCCRVCRIIQSGFNTCYNKKYGIRLSMNSEHASEDNTAFVKGKKAKKAVFICRTIVGGVAGVESGESEHDDEFVGDGLCTKPEFLILWNSAAVLPCFVLVFG</sequence>